<proteinExistence type="inferred from homology"/>
<evidence type="ECO:0000256" key="1">
    <source>
        <dbReference type="ARBA" id="ARBA00004651"/>
    </source>
</evidence>
<dbReference type="EnsemblMetazoa" id="MDOA009179-RA">
    <property type="protein sequence ID" value="MDOA009179-PA"/>
    <property type="gene ID" value="MDOA009179"/>
</dbReference>
<feature type="transmembrane region" description="Helical" evidence="6">
    <location>
        <begin position="91"/>
        <end position="113"/>
    </location>
</feature>
<comment type="function">
    <text evidence="6">Gustatory receptor which mediates acceptance or avoidance behavior, depending on its substrates.</text>
</comment>
<comment type="subcellular location">
    <subcellularLocation>
        <location evidence="1 6">Cell membrane</location>
        <topology evidence="1 6">Multi-pass membrane protein</topology>
    </subcellularLocation>
</comment>
<reference evidence="7" key="1">
    <citation type="submission" date="2020-05" db="UniProtKB">
        <authorList>
            <consortium name="EnsemblMetazoa"/>
        </authorList>
    </citation>
    <scope>IDENTIFICATION</scope>
    <source>
        <strain evidence="7">Aabys</strain>
    </source>
</reference>
<evidence type="ECO:0000256" key="3">
    <source>
        <dbReference type="ARBA" id="ARBA00022692"/>
    </source>
</evidence>
<name>A0A1I8MWK0_MUSDO</name>
<gene>
    <name evidence="7" type="primary">101890914</name>
</gene>
<evidence type="ECO:0000313" key="7">
    <source>
        <dbReference type="EnsemblMetazoa" id="MDOA009179-PA"/>
    </source>
</evidence>
<keyword evidence="5 6" id="KW-0472">Membrane</keyword>
<dbReference type="VEuPathDB" id="VectorBase:MDOA009179"/>
<keyword evidence="2 6" id="KW-1003">Cell membrane</keyword>
<feature type="transmembrane region" description="Helical" evidence="6">
    <location>
        <begin position="310"/>
        <end position="331"/>
    </location>
</feature>
<organism evidence="7">
    <name type="scientific">Musca domestica</name>
    <name type="common">House fly</name>
    <dbReference type="NCBI Taxonomy" id="7370"/>
    <lineage>
        <taxon>Eukaryota</taxon>
        <taxon>Metazoa</taxon>
        <taxon>Ecdysozoa</taxon>
        <taxon>Arthropoda</taxon>
        <taxon>Hexapoda</taxon>
        <taxon>Insecta</taxon>
        <taxon>Pterygota</taxon>
        <taxon>Neoptera</taxon>
        <taxon>Endopterygota</taxon>
        <taxon>Diptera</taxon>
        <taxon>Brachycera</taxon>
        <taxon>Muscomorpha</taxon>
        <taxon>Muscoidea</taxon>
        <taxon>Muscidae</taxon>
        <taxon>Musca</taxon>
    </lineage>
</organism>
<evidence type="ECO:0000256" key="4">
    <source>
        <dbReference type="ARBA" id="ARBA00022989"/>
    </source>
</evidence>
<dbReference type="GO" id="GO:0005886">
    <property type="term" value="C:plasma membrane"/>
    <property type="evidence" value="ECO:0007669"/>
    <property type="project" value="UniProtKB-SubCell"/>
</dbReference>
<feature type="transmembrane region" description="Helical" evidence="6">
    <location>
        <begin position="259"/>
        <end position="280"/>
    </location>
</feature>
<dbReference type="Pfam" id="PF08395">
    <property type="entry name" value="7tm_7"/>
    <property type="match status" value="1"/>
</dbReference>
<dbReference type="AlphaFoldDB" id="A0A1I8MWK0"/>
<accession>A0A1I8MWK0</accession>
<dbReference type="InterPro" id="IPR013604">
    <property type="entry name" value="7TM_chemorcpt"/>
</dbReference>
<evidence type="ECO:0000256" key="6">
    <source>
        <dbReference type="RuleBase" id="RU363108"/>
    </source>
</evidence>
<comment type="similarity">
    <text evidence="6">Belongs to the insect chemoreceptor superfamily. Gustatory receptor (GR) family.</text>
</comment>
<dbReference type="GO" id="GO:0007165">
    <property type="term" value="P:signal transduction"/>
    <property type="evidence" value="ECO:0007669"/>
    <property type="project" value="UniProtKB-KW"/>
</dbReference>
<feature type="transmembrane region" description="Helical" evidence="6">
    <location>
        <begin position="47"/>
        <end position="71"/>
    </location>
</feature>
<dbReference type="GO" id="GO:0050909">
    <property type="term" value="P:sensory perception of taste"/>
    <property type="evidence" value="ECO:0007669"/>
    <property type="project" value="InterPro"/>
</dbReference>
<evidence type="ECO:0000256" key="5">
    <source>
        <dbReference type="ARBA" id="ARBA00023136"/>
    </source>
</evidence>
<feature type="transmembrane region" description="Helical" evidence="6">
    <location>
        <begin position="20"/>
        <end position="40"/>
    </location>
</feature>
<keyword evidence="4 6" id="KW-1133">Transmembrane helix</keyword>
<protein>
    <recommendedName>
        <fullName evidence="6">Gustatory receptor</fullName>
    </recommendedName>
</protein>
<sequence>MESPWKTAAEESSQLLKALFPWQWFYGLCGMALPPCLIWDQKLSQKVWVLAWFLYLLYVGFLNFLVAELVWESNTILDMFVRDYVLDEVTKILSALQTYDIICVQLAVLWSMVGGRKTLRQIQLLVGQLERDIYAYQFSLEDKCDLFKERCSSFARRLFWQCAVFLIIHSILLGYAKFPLLWFTFSTFKKLWVLLSFHLMHAKCSEYRTILHLLDELISALQYGLRNLKYEIRRHELLGATETTLHEKLRSHQFLLSRYWYLVQLVEDYFSLPMLIFFLYNGLNIIHSINWIYVRTFLHLELDTKHPHRVTYIILLFANIMWNCWLSQICIDK</sequence>
<comment type="caution">
    <text evidence="6">Lacks conserved residue(s) required for the propagation of feature annotation.</text>
</comment>
<feature type="transmembrane region" description="Helical" evidence="6">
    <location>
        <begin position="158"/>
        <end position="176"/>
    </location>
</feature>
<keyword evidence="3 6" id="KW-0812">Transmembrane</keyword>
<keyword evidence="6" id="KW-0675">Receptor</keyword>
<keyword evidence="6" id="KW-0807">Transducer</keyword>
<evidence type="ECO:0000256" key="2">
    <source>
        <dbReference type="ARBA" id="ARBA00022475"/>
    </source>
</evidence>